<evidence type="ECO:0000313" key="3">
    <source>
        <dbReference type="Proteomes" id="UP001454036"/>
    </source>
</evidence>
<dbReference type="GO" id="GO:0016036">
    <property type="term" value="P:cellular response to phosphate starvation"/>
    <property type="evidence" value="ECO:0007669"/>
    <property type="project" value="InterPro"/>
</dbReference>
<dbReference type="PANTHER" id="PTHR45978:SF3">
    <property type="entry name" value="SPX DOMAIN-CONTAINING PROTEIN 1-LIKE"/>
    <property type="match status" value="1"/>
</dbReference>
<gene>
    <name evidence="2" type="ORF">LIER_34285</name>
</gene>
<comment type="caution">
    <text evidence="2">The sequence shown here is derived from an EMBL/GenBank/DDBJ whole genome shotgun (WGS) entry which is preliminary data.</text>
</comment>
<dbReference type="PANTHER" id="PTHR45978">
    <property type="entry name" value="SPX DOMAIN-CONTAINING PROTEIN 3"/>
    <property type="match status" value="1"/>
</dbReference>
<evidence type="ECO:0008006" key="4">
    <source>
        <dbReference type="Google" id="ProtNLM"/>
    </source>
</evidence>
<name>A0AAV3S0I9_LITER</name>
<dbReference type="InterPro" id="IPR031142">
    <property type="entry name" value="SPX_prot"/>
</dbReference>
<protein>
    <recommendedName>
        <fullName evidence="4">SPX domain-containing protein</fullName>
    </recommendedName>
</protein>
<dbReference type="AlphaFoldDB" id="A0AAV3S0I9"/>
<keyword evidence="3" id="KW-1185">Reference proteome</keyword>
<reference evidence="2 3" key="1">
    <citation type="submission" date="2024-01" db="EMBL/GenBank/DDBJ databases">
        <title>The complete chloroplast genome sequence of Lithospermum erythrorhizon: insights into the phylogenetic relationship among Boraginaceae species and the maternal lineages of purple gromwells.</title>
        <authorList>
            <person name="Okada T."/>
            <person name="Watanabe K."/>
        </authorList>
    </citation>
    <scope>NUCLEOTIDE SEQUENCE [LARGE SCALE GENOMIC DNA]</scope>
</reference>
<feature type="region of interest" description="Disordered" evidence="1">
    <location>
        <begin position="72"/>
        <end position="103"/>
    </location>
</feature>
<feature type="region of interest" description="Disordered" evidence="1">
    <location>
        <begin position="142"/>
        <end position="165"/>
    </location>
</feature>
<dbReference type="Proteomes" id="UP001454036">
    <property type="component" value="Unassembled WGS sequence"/>
</dbReference>
<sequence>MSEKVAMILLLAGLRKILKKYDKRTGALIQMPFIQTVLHQPFYKTDVLKDLVKECETMVKHLFPRMPIIAPSAAAPSAPSQDQEDSDNVSVAKDEERTPPIVPEELLEIQNMENVYLNQTLSALHALKEVRSRSTTVNEFSLPPIQSKEIDESWRKTPIVEQTSD</sequence>
<organism evidence="2 3">
    <name type="scientific">Lithospermum erythrorhizon</name>
    <name type="common">Purple gromwell</name>
    <name type="synonym">Lithospermum officinale var. erythrorhizon</name>
    <dbReference type="NCBI Taxonomy" id="34254"/>
    <lineage>
        <taxon>Eukaryota</taxon>
        <taxon>Viridiplantae</taxon>
        <taxon>Streptophyta</taxon>
        <taxon>Embryophyta</taxon>
        <taxon>Tracheophyta</taxon>
        <taxon>Spermatophyta</taxon>
        <taxon>Magnoliopsida</taxon>
        <taxon>eudicotyledons</taxon>
        <taxon>Gunneridae</taxon>
        <taxon>Pentapetalae</taxon>
        <taxon>asterids</taxon>
        <taxon>lamiids</taxon>
        <taxon>Boraginales</taxon>
        <taxon>Boraginaceae</taxon>
        <taxon>Boraginoideae</taxon>
        <taxon>Lithospermeae</taxon>
        <taxon>Lithospermum</taxon>
    </lineage>
</organism>
<dbReference type="EMBL" id="BAABME010014235">
    <property type="protein sequence ID" value="GAA0186997.1"/>
    <property type="molecule type" value="Genomic_DNA"/>
</dbReference>
<evidence type="ECO:0000313" key="2">
    <source>
        <dbReference type="EMBL" id="GAA0186997.1"/>
    </source>
</evidence>
<evidence type="ECO:0000256" key="1">
    <source>
        <dbReference type="SAM" id="MobiDB-lite"/>
    </source>
</evidence>
<proteinExistence type="predicted"/>
<accession>A0AAV3S0I9</accession>